<dbReference type="GO" id="GO:0004190">
    <property type="term" value="F:aspartic-type endopeptidase activity"/>
    <property type="evidence" value="ECO:0007669"/>
    <property type="project" value="UniProtKB-KW"/>
</dbReference>
<dbReference type="InterPro" id="IPR001584">
    <property type="entry name" value="Integrase_cat-core"/>
</dbReference>
<evidence type="ECO:0000256" key="2">
    <source>
        <dbReference type="ARBA" id="ARBA00022612"/>
    </source>
</evidence>
<keyword evidence="17" id="KW-0511">Multifunctional enzyme</keyword>
<dbReference type="InterPro" id="IPR043502">
    <property type="entry name" value="DNA/RNA_pol_sf"/>
</dbReference>
<dbReference type="GO" id="GO:0003887">
    <property type="term" value="F:DNA-directed DNA polymerase activity"/>
    <property type="evidence" value="ECO:0007669"/>
    <property type="project" value="UniProtKB-KW"/>
</dbReference>
<dbReference type="SUPFAM" id="SSF56672">
    <property type="entry name" value="DNA/RNA polymerases"/>
    <property type="match status" value="1"/>
</dbReference>
<keyword evidence="18" id="KW-0863">Zinc-finger</keyword>
<keyword evidence="2" id="KW-1188">Viral release from host cell</keyword>
<dbReference type="InterPro" id="IPR039537">
    <property type="entry name" value="Retrotran_Ty1/copia-like"/>
</dbReference>
<dbReference type="PROSITE" id="PS50994">
    <property type="entry name" value="INTEGRASE"/>
    <property type="match status" value="1"/>
</dbReference>
<proteinExistence type="predicted"/>
<dbReference type="Pfam" id="PF22936">
    <property type="entry name" value="Pol_BBD"/>
    <property type="match status" value="1"/>
</dbReference>
<dbReference type="GO" id="GO:0008270">
    <property type="term" value="F:zinc ion binding"/>
    <property type="evidence" value="ECO:0007669"/>
    <property type="project" value="UniProtKB-KW"/>
</dbReference>
<keyword evidence="14" id="KW-0548">Nucleotidyltransferase</keyword>
<evidence type="ECO:0000256" key="13">
    <source>
        <dbReference type="ARBA" id="ARBA00022918"/>
    </source>
</evidence>
<keyword evidence="16" id="KW-0233">DNA recombination</keyword>
<dbReference type="InterPro" id="IPR001878">
    <property type="entry name" value="Znf_CCHC"/>
</dbReference>
<evidence type="ECO:0000259" key="20">
    <source>
        <dbReference type="PROSITE" id="PS50994"/>
    </source>
</evidence>
<dbReference type="GO" id="GO:0006508">
    <property type="term" value="P:proteolysis"/>
    <property type="evidence" value="ECO:0007669"/>
    <property type="project" value="UniProtKB-KW"/>
</dbReference>
<organism evidence="21 22">
    <name type="scientific">Petrolisthes manimaculis</name>
    <dbReference type="NCBI Taxonomy" id="1843537"/>
    <lineage>
        <taxon>Eukaryota</taxon>
        <taxon>Metazoa</taxon>
        <taxon>Ecdysozoa</taxon>
        <taxon>Arthropoda</taxon>
        <taxon>Crustacea</taxon>
        <taxon>Multicrustacea</taxon>
        <taxon>Malacostraca</taxon>
        <taxon>Eumalacostraca</taxon>
        <taxon>Eucarida</taxon>
        <taxon>Decapoda</taxon>
        <taxon>Pleocyemata</taxon>
        <taxon>Anomura</taxon>
        <taxon>Galatheoidea</taxon>
        <taxon>Porcellanidae</taxon>
        <taxon>Petrolisthes</taxon>
    </lineage>
</organism>
<dbReference type="CDD" id="cd09272">
    <property type="entry name" value="RNase_HI_RT_Ty1"/>
    <property type="match status" value="1"/>
</dbReference>
<keyword evidence="8" id="KW-0255">Endonuclease</keyword>
<dbReference type="InterPro" id="IPR025724">
    <property type="entry name" value="GAG-pre-integrase_dom"/>
</dbReference>
<keyword evidence="15" id="KW-0917">Virion maturation</keyword>
<evidence type="ECO:0008006" key="23">
    <source>
        <dbReference type="Google" id="ProtNLM"/>
    </source>
</evidence>
<dbReference type="InterPro" id="IPR012337">
    <property type="entry name" value="RNaseH-like_sf"/>
</dbReference>
<dbReference type="SUPFAM" id="SSF53098">
    <property type="entry name" value="Ribonuclease H-like"/>
    <property type="match status" value="1"/>
</dbReference>
<evidence type="ECO:0000256" key="11">
    <source>
        <dbReference type="ARBA" id="ARBA00022842"/>
    </source>
</evidence>
<accession>A0AAE1UIC8</accession>
<name>A0AAE1UIC8_9EUCA</name>
<evidence type="ECO:0000259" key="19">
    <source>
        <dbReference type="PROSITE" id="PS50158"/>
    </source>
</evidence>
<feature type="domain" description="Integrase catalytic" evidence="20">
    <location>
        <begin position="469"/>
        <end position="635"/>
    </location>
</feature>
<evidence type="ECO:0000256" key="14">
    <source>
        <dbReference type="ARBA" id="ARBA00022932"/>
    </source>
</evidence>
<dbReference type="Pfam" id="PF13976">
    <property type="entry name" value="gag_pre-integrs"/>
    <property type="match status" value="1"/>
</dbReference>
<dbReference type="InterPro" id="IPR036397">
    <property type="entry name" value="RNaseH_sf"/>
</dbReference>
<dbReference type="GO" id="GO:0006310">
    <property type="term" value="P:DNA recombination"/>
    <property type="evidence" value="ECO:0007669"/>
    <property type="project" value="UniProtKB-KW"/>
</dbReference>
<evidence type="ECO:0000256" key="5">
    <source>
        <dbReference type="ARBA" id="ARBA00022723"/>
    </source>
</evidence>
<dbReference type="InterPro" id="IPR054722">
    <property type="entry name" value="PolX-like_BBD"/>
</dbReference>
<dbReference type="GO" id="GO:0005524">
    <property type="term" value="F:ATP binding"/>
    <property type="evidence" value="ECO:0007669"/>
    <property type="project" value="UniProtKB-KW"/>
</dbReference>
<dbReference type="GO" id="GO:0015074">
    <property type="term" value="P:DNA integration"/>
    <property type="evidence" value="ECO:0007669"/>
    <property type="project" value="UniProtKB-KW"/>
</dbReference>
<dbReference type="InterPro" id="IPR057670">
    <property type="entry name" value="SH3_retrovirus"/>
</dbReference>
<evidence type="ECO:0000313" key="22">
    <source>
        <dbReference type="Proteomes" id="UP001292094"/>
    </source>
</evidence>
<evidence type="ECO:0000256" key="8">
    <source>
        <dbReference type="ARBA" id="ARBA00022759"/>
    </source>
</evidence>
<dbReference type="Pfam" id="PF00665">
    <property type="entry name" value="rve"/>
    <property type="match status" value="1"/>
</dbReference>
<keyword evidence="14" id="KW-0808">Transferase</keyword>
<evidence type="ECO:0000256" key="15">
    <source>
        <dbReference type="ARBA" id="ARBA00023113"/>
    </source>
</evidence>
<evidence type="ECO:0000313" key="21">
    <source>
        <dbReference type="EMBL" id="KAK4324767.1"/>
    </source>
</evidence>
<keyword evidence="6" id="KW-0547">Nucleotide-binding</keyword>
<dbReference type="PANTHER" id="PTHR42648:SF11">
    <property type="entry name" value="TRANSPOSON TY4-P GAG-POL POLYPROTEIN"/>
    <property type="match status" value="1"/>
</dbReference>
<keyword evidence="3" id="KW-0645">Protease</keyword>
<dbReference type="GO" id="GO:0004519">
    <property type="term" value="F:endonuclease activity"/>
    <property type="evidence" value="ECO:0007669"/>
    <property type="project" value="UniProtKB-KW"/>
</dbReference>
<keyword evidence="10" id="KW-0067">ATP-binding</keyword>
<dbReference type="Pfam" id="PF14223">
    <property type="entry name" value="Retrotran_gag_2"/>
    <property type="match status" value="1"/>
</dbReference>
<dbReference type="Proteomes" id="UP001292094">
    <property type="component" value="Unassembled WGS sequence"/>
</dbReference>
<keyword evidence="11" id="KW-0460">Magnesium</keyword>
<sequence length="1277" mass="145078">MAEHKSTVVPLDGSNYATWKVQCKMALIKEDVWSLVDGTEPIPDPTETNKYSKYVLKKNKALAIVVLSVDPKLLYLLGEPEDPKKVWNKLADQFQKKTWSNKLQLRRRLYALRLKEGGSVQEHIKIITEIFNELSVIGDQMNEEDRVVHLLASLPESYDMLVTALEANSEIPKMEFVTEKILHEERKSLVKDNDGINVKQEKAFYGKESRKTIKCHHCGKEGHIKRYCWTLKNQQTKQGAGSSGEKSNSAEGDDGNESVGLLAAHAMSACDKNVLANTWIVDSGATCHMCNNKELFVQYNDKDSVSVSLGDGHSLEALGSGKIILKMLLPDNKIQKCILSDVLYVPKLSFNLLSVSKSAKLGKVTKFSGNECKIFCEKDNLIAFAEKKGNLYHLKCTMYVHKANAACKLDENIWHRRYGHLGIDNLKILVRDDLVDGLNFDVNKELEFCEACVKGKSKKSPFPCNKVKPDREPLELIHSDVCGKINEKSLSKGEYFLTFIDDATRYVWVYILKGKHEVFAKFKEWKKCVENQMGRKIKILRTDNGGEYKSNDFEQYLIDEGIRHEYTIPKTPEQNGVSERMNRTLVEQIRAMLIDSGLPHRFWAEALSTACYLKNRSPARALNGKTPGQALMGKKPTVHHLRIFGCVCYAHVPKDERRKLDPKSVKCIFLGYGSEVKGYRLFDLEKKRILNSRDVTFDESNYEFKKEKDVVQTETPTIEIMHSEEWVSDDDDDEQLDLPVRVSERVKRAPDMYGEWVSVGHNTSDPTSVSEALLSDDKEHWMDAMKQEMSSIQENDVYELIELPKGSKALKCRWVFKKKILSNGSVERYKARLVAQGCSQKFGIDYDETFCPVARFESVRTVLALASQRGMMLHHMDVTTAFLNGTLMEEVYMKQPDGFVEQGKETLVCKLKKSIYGLKQLPRCWNYALDSSLRELGFVQTSGDPCIYVSLEEFVIVAVYVDDIILACNCDDKVRKVKDSLASQFKLKDLGELQYFLGVKVVQDTVKGKIWIGQPLYIENILKKFGMEDSKPVETPVDPNQNVCEATDECTLFDKEQYQSAVGSLLYLSVKTRPDIAYAVNSVTRYSTKPTSQHWKAVKRIMRYLKGTLDLGILYNYNGSTDFVGYSDADWAGDINDRKSTSGYCFHLGGGPVSWSSKKQSCVALSTAEAEYMALASAIQEAVWLRKLAVDIQIDCKGPLLLYEDNQSTIAMSKNPQFHGKTKHIDIKFHYVREKCNENVIQLVYCPTNDMVADIFTKGLNKDKFKRLREMLGMCLQ</sequence>
<dbReference type="GO" id="GO:0003964">
    <property type="term" value="F:RNA-directed DNA polymerase activity"/>
    <property type="evidence" value="ECO:0007669"/>
    <property type="project" value="UniProtKB-KW"/>
</dbReference>
<keyword evidence="13" id="KW-0695">RNA-directed DNA polymerase</keyword>
<dbReference type="PANTHER" id="PTHR42648">
    <property type="entry name" value="TRANSPOSASE, PUTATIVE-RELATED"/>
    <property type="match status" value="1"/>
</dbReference>
<dbReference type="GO" id="GO:0003676">
    <property type="term" value="F:nucleic acid binding"/>
    <property type="evidence" value="ECO:0007669"/>
    <property type="project" value="InterPro"/>
</dbReference>
<evidence type="ECO:0000256" key="1">
    <source>
        <dbReference type="ARBA" id="ARBA00002180"/>
    </source>
</evidence>
<evidence type="ECO:0000256" key="7">
    <source>
        <dbReference type="ARBA" id="ARBA00022750"/>
    </source>
</evidence>
<dbReference type="Gene3D" id="3.30.420.10">
    <property type="entry name" value="Ribonuclease H-like superfamily/Ribonuclease H"/>
    <property type="match status" value="1"/>
</dbReference>
<dbReference type="AlphaFoldDB" id="A0AAE1UIC8"/>
<protein>
    <recommendedName>
        <fullName evidence="23">Polyprotein</fullName>
    </recommendedName>
</protein>
<gene>
    <name evidence="21" type="ORF">Pmani_004607</name>
</gene>
<evidence type="ECO:0000256" key="3">
    <source>
        <dbReference type="ARBA" id="ARBA00022670"/>
    </source>
</evidence>
<evidence type="ECO:0000256" key="18">
    <source>
        <dbReference type="PROSITE-ProRule" id="PRU00047"/>
    </source>
</evidence>
<reference evidence="21" key="1">
    <citation type="submission" date="2023-11" db="EMBL/GenBank/DDBJ databases">
        <title>Genome assemblies of two species of porcelain crab, Petrolisthes cinctipes and Petrolisthes manimaculis (Anomura: Porcellanidae).</title>
        <authorList>
            <person name="Angst P."/>
        </authorList>
    </citation>
    <scope>NUCLEOTIDE SEQUENCE</scope>
    <source>
        <strain evidence="21">PB745_02</strain>
        <tissue evidence="21">Gill</tissue>
    </source>
</reference>
<keyword evidence="7" id="KW-0064">Aspartyl protease</keyword>
<dbReference type="PROSITE" id="PS50158">
    <property type="entry name" value="ZF_CCHC"/>
    <property type="match status" value="1"/>
</dbReference>
<keyword evidence="9" id="KW-0378">Hydrolase</keyword>
<keyword evidence="22" id="KW-1185">Reference proteome</keyword>
<evidence type="ECO:0000256" key="16">
    <source>
        <dbReference type="ARBA" id="ARBA00023172"/>
    </source>
</evidence>
<dbReference type="Pfam" id="PF07727">
    <property type="entry name" value="RVT_2"/>
    <property type="match status" value="1"/>
</dbReference>
<evidence type="ECO:0000256" key="9">
    <source>
        <dbReference type="ARBA" id="ARBA00022801"/>
    </source>
</evidence>
<keyword evidence="4" id="KW-0540">Nuclease</keyword>
<keyword evidence="12" id="KW-0229">DNA integration</keyword>
<comment type="caution">
    <text evidence="21">The sequence shown here is derived from an EMBL/GenBank/DDBJ whole genome shotgun (WGS) entry which is preliminary data.</text>
</comment>
<comment type="function">
    <text evidence="1">The aspartyl protease (PR) mediates the proteolytic cleavages of the Gag and Gag-Pol polyproteins after assembly of the VLP.</text>
</comment>
<evidence type="ECO:0000256" key="6">
    <source>
        <dbReference type="ARBA" id="ARBA00022741"/>
    </source>
</evidence>
<evidence type="ECO:0000256" key="4">
    <source>
        <dbReference type="ARBA" id="ARBA00022722"/>
    </source>
</evidence>
<dbReference type="GO" id="GO:0042575">
    <property type="term" value="C:DNA polymerase complex"/>
    <property type="evidence" value="ECO:0007669"/>
    <property type="project" value="UniProtKB-ARBA"/>
</dbReference>
<dbReference type="EMBL" id="JAWZYT010000327">
    <property type="protein sequence ID" value="KAK4324767.1"/>
    <property type="molecule type" value="Genomic_DNA"/>
</dbReference>
<keyword evidence="14" id="KW-0239">DNA-directed DNA polymerase</keyword>
<keyword evidence="5" id="KW-0479">Metal-binding</keyword>
<keyword evidence="18" id="KW-0862">Zinc</keyword>
<dbReference type="Pfam" id="PF25597">
    <property type="entry name" value="SH3_retrovirus"/>
    <property type="match status" value="1"/>
</dbReference>
<evidence type="ECO:0000256" key="17">
    <source>
        <dbReference type="ARBA" id="ARBA00023268"/>
    </source>
</evidence>
<evidence type="ECO:0000256" key="12">
    <source>
        <dbReference type="ARBA" id="ARBA00022908"/>
    </source>
</evidence>
<evidence type="ECO:0000256" key="10">
    <source>
        <dbReference type="ARBA" id="ARBA00022840"/>
    </source>
</evidence>
<feature type="domain" description="CCHC-type" evidence="19">
    <location>
        <begin position="214"/>
        <end position="228"/>
    </location>
</feature>
<dbReference type="InterPro" id="IPR013103">
    <property type="entry name" value="RVT_2"/>
</dbReference>